<dbReference type="Pfam" id="PF14815">
    <property type="entry name" value="NUDIX_4"/>
    <property type="match status" value="1"/>
</dbReference>
<evidence type="ECO:0000313" key="16">
    <source>
        <dbReference type="EMBL" id="NHN88664.1"/>
    </source>
</evidence>
<dbReference type="SUPFAM" id="SSF48150">
    <property type="entry name" value="DNA-glycosylase"/>
    <property type="match status" value="1"/>
</dbReference>
<dbReference type="InterPro" id="IPR004035">
    <property type="entry name" value="Endouclease-III_FeS-bd_BS"/>
</dbReference>
<keyword evidence="13 14" id="KW-0326">Glycosidase</keyword>
<evidence type="ECO:0000256" key="2">
    <source>
        <dbReference type="ARBA" id="ARBA00002933"/>
    </source>
</evidence>
<keyword evidence="11" id="KW-0411">Iron-sulfur</keyword>
<keyword evidence="7" id="KW-0479">Metal-binding</keyword>
<dbReference type="InterPro" id="IPR029119">
    <property type="entry name" value="MutY_C"/>
</dbReference>
<evidence type="ECO:0000256" key="14">
    <source>
        <dbReference type="RuleBase" id="RU365096"/>
    </source>
</evidence>
<dbReference type="InterPro" id="IPR044298">
    <property type="entry name" value="MIG/MutY"/>
</dbReference>
<dbReference type="InterPro" id="IPR004036">
    <property type="entry name" value="Endonuclease-III-like_CS2"/>
</dbReference>
<evidence type="ECO:0000256" key="13">
    <source>
        <dbReference type="ARBA" id="ARBA00023295"/>
    </source>
</evidence>
<dbReference type="PROSITE" id="PS01155">
    <property type="entry name" value="ENDONUCLEASE_III_2"/>
    <property type="match status" value="1"/>
</dbReference>
<keyword evidence="6" id="KW-0004">4Fe-4S</keyword>
<evidence type="ECO:0000256" key="3">
    <source>
        <dbReference type="ARBA" id="ARBA00008343"/>
    </source>
</evidence>
<name>A0ABX0JZ42_9PROT</name>
<protein>
    <recommendedName>
        <fullName evidence="5 14">Adenine DNA glycosylase</fullName>
        <ecNumber evidence="4 14">3.2.2.31</ecNumber>
    </recommendedName>
</protein>
<dbReference type="PROSITE" id="PS00764">
    <property type="entry name" value="ENDONUCLEASE_III_1"/>
    <property type="match status" value="1"/>
</dbReference>
<dbReference type="Gene3D" id="3.90.79.10">
    <property type="entry name" value="Nucleoside Triphosphate Pyrophosphohydrolase"/>
    <property type="match status" value="1"/>
</dbReference>
<reference evidence="16 17" key="1">
    <citation type="journal article" date="2020" name="Int. J. Syst. Evol. Microbiol.">
        <title>Novel acetic acid bacteria from cider fermentations: Acetobacter conturbans sp. nov. and Acetobacter fallax sp. nov.</title>
        <authorList>
            <person name="Sombolestani A.S."/>
            <person name="Cleenwerck I."/>
            <person name="Cnockaert M."/>
            <person name="Borremans W."/>
            <person name="Wieme A.D."/>
            <person name="De Vuyst L."/>
            <person name="Vandamme P."/>
        </authorList>
    </citation>
    <scope>NUCLEOTIDE SEQUENCE [LARGE SCALE GENOMIC DNA]</scope>
    <source>
        <strain evidence="16 17">LMG 1627</strain>
    </source>
</reference>
<comment type="function">
    <text evidence="2">Adenine glycosylase active on G-A mispairs. MutY also corrects error-prone DNA synthesis past GO lesions which are due to the oxidatively damaged form of guanine: 7,8-dihydro-8-oxoguanine (8-oxo-dGTP).</text>
</comment>
<dbReference type="EC" id="3.2.2.31" evidence="4 14"/>
<evidence type="ECO:0000256" key="10">
    <source>
        <dbReference type="ARBA" id="ARBA00023004"/>
    </source>
</evidence>
<dbReference type="SMART" id="SM00478">
    <property type="entry name" value="ENDO3c"/>
    <property type="match status" value="1"/>
</dbReference>
<gene>
    <name evidence="16" type="ORF">GOB81_08480</name>
</gene>
<dbReference type="SUPFAM" id="SSF55811">
    <property type="entry name" value="Nudix"/>
    <property type="match status" value="1"/>
</dbReference>
<keyword evidence="10 14" id="KW-0408">Iron</keyword>
<evidence type="ECO:0000256" key="7">
    <source>
        <dbReference type="ARBA" id="ARBA00022723"/>
    </source>
</evidence>
<keyword evidence="9" id="KW-0378">Hydrolase</keyword>
<evidence type="ECO:0000256" key="12">
    <source>
        <dbReference type="ARBA" id="ARBA00023204"/>
    </source>
</evidence>
<evidence type="ECO:0000256" key="8">
    <source>
        <dbReference type="ARBA" id="ARBA00022763"/>
    </source>
</evidence>
<sequence>MNRVTWAGDRFLKASRVIPGISTPRSRGLKARFGGGGASPALLLPVGRAGFISASVTLSDSDLLAWYDHNRRTLPWRAPHGEVADPYHVWISEIMLQQTTVTAVIPYYHNFLKRFPDVATLARAPLDDVLQAWAGLGYYSRARNLHRCAQDLVRLGGFPLDVTGLLTLPGIGAYTAAAIAAIAFGVPVVPVDGNVERITARLFAVEDPLPGARKQLAQKAALLNVGKASRKRPSDFAQALFDLGATVCVPRSPACVLCPWQAPCEARRLGRQTEFPRKAPKVVRPVRYGVHFLLLDRSGRVLLRRRPPHGLLGGTLELPGPEWRSNRWAVGEIGEEAPFADRQAKTLRALDWRPVGLVKHVFTHFTLFVDLYAAMVDTLPNPREEEGFPAELDDVGRLALSSLMRKCVETGVAGFFGDTPG</sequence>
<evidence type="ECO:0000256" key="4">
    <source>
        <dbReference type="ARBA" id="ARBA00012045"/>
    </source>
</evidence>
<comment type="cofactor">
    <cofactor evidence="14">
        <name>[4Fe-4S] cluster</name>
        <dbReference type="ChEBI" id="CHEBI:49883"/>
    </cofactor>
    <text evidence="14">Binds 1 [4Fe-4S] cluster.</text>
</comment>
<dbReference type="InterPro" id="IPR003265">
    <property type="entry name" value="HhH-GPD_domain"/>
</dbReference>
<evidence type="ECO:0000313" key="17">
    <source>
        <dbReference type="Proteomes" id="UP000631653"/>
    </source>
</evidence>
<evidence type="ECO:0000256" key="5">
    <source>
        <dbReference type="ARBA" id="ARBA00022023"/>
    </source>
</evidence>
<keyword evidence="12" id="KW-0234">DNA repair</keyword>
<dbReference type="Proteomes" id="UP000631653">
    <property type="component" value="Unassembled WGS sequence"/>
</dbReference>
<dbReference type="CDD" id="cd03431">
    <property type="entry name" value="NUDIX_DNA_Glycosylase_C-MutY"/>
    <property type="match status" value="1"/>
</dbReference>
<evidence type="ECO:0000259" key="15">
    <source>
        <dbReference type="SMART" id="SM00478"/>
    </source>
</evidence>
<evidence type="ECO:0000256" key="6">
    <source>
        <dbReference type="ARBA" id="ARBA00022485"/>
    </source>
</evidence>
<dbReference type="InterPro" id="IPR023170">
    <property type="entry name" value="HhH_base_excis_C"/>
</dbReference>
<feature type="domain" description="HhH-GPD" evidence="15">
    <location>
        <begin position="95"/>
        <end position="246"/>
    </location>
</feature>
<dbReference type="Gene3D" id="1.10.340.30">
    <property type="entry name" value="Hypothetical protein, domain 2"/>
    <property type="match status" value="1"/>
</dbReference>
<dbReference type="InterPro" id="IPR015797">
    <property type="entry name" value="NUDIX_hydrolase-like_dom_sf"/>
</dbReference>
<comment type="caution">
    <text evidence="16">The sequence shown here is derived from an EMBL/GenBank/DDBJ whole genome shotgun (WGS) entry which is preliminary data.</text>
</comment>
<keyword evidence="17" id="KW-1185">Reference proteome</keyword>
<comment type="catalytic activity">
    <reaction evidence="1 14">
        <text>Hydrolyzes free adenine bases from 7,8-dihydro-8-oxoguanine:adenine mismatched double-stranded DNA, leaving an apurinic site.</text>
        <dbReference type="EC" id="3.2.2.31"/>
    </reaction>
</comment>
<comment type="similarity">
    <text evidence="3 14">Belongs to the Nth/MutY family.</text>
</comment>
<evidence type="ECO:0000256" key="11">
    <source>
        <dbReference type="ARBA" id="ARBA00023014"/>
    </source>
</evidence>
<evidence type="ECO:0000256" key="9">
    <source>
        <dbReference type="ARBA" id="ARBA00022801"/>
    </source>
</evidence>
<dbReference type="PANTHER" id="PTHR42944:SF1">
    <property type="entry name" value="ADENINE DNA GLYCOSYLASE"/>
    <property type="match status" value="1"/>
</dbReference>
<dbReference type="Gene3D" id="1.10.1670.10">
    <property type="entry name" value="Helix-hairpin-Helix base-excision DNA repair enzymes (C-terminal)"/>
    <property type="match status" value="1"/>
</dbReference>
<dbReference type="EMBL" id="WOSY01000007">
    <property type="protein sequence ID" value="NHN88664.1"/>
    <property type="molecule type" value="Genomic_DNA"/>
</dbReference>
<dbReference type="PANTHER" id="PTHR42944">
    <property type="entry name" value="ADENINE DNA GLYCOSYLASE"/>
    <property type="match status" value="1"/>
</dbReference>
<evidence type="ECO:0000256" key="1">
    <source>
        <dbReference type="ARBA" id="ARBA00000843"/>
    </source>
</evidence>
<dbReference type="InterPro" id="IPR011257">
    <property type="entry name" value="DNA_glycosylase"/>
</dbReference>
<proteinExistence type="inferred from homology"/>
<dbReference type="CDD" id="cd00056">
    <property type="entry name" value="ENDO3c"/>
    <property type="match status" value="1"/>
</dbReference>
<organism evidence="16 17">
    <name type="scientific">Acetobacter conturbans</name>
    <dbReference type="NCBI Taxonomy" id="1737472"/>
    <lineage>
        <taxon>Bacteria</taxon>
        <taxon>Pseudomonadati</taxon>
        <taxon>Pseudomonadota</taxon>
        <taxon>Alphaproteobacteria</taxon>
        <taxon>Acetobacterales</taxon>
        <taxon>Acetobacteraceae</taxon>
        <taxon>Acetobacter</taxon>
    </lineage>
</organism>
<dbReference type="Pfam" id="PF00730">
    <property type="entry name" value="HhH-GPD"/>
    <property type="match status" value="1"/>
</dbReference>
<accession>A0ABX0JZ42</accession>
<keyword evidence="8 14" id="KW-0227">DNA damage</keyword>